<keyword evidence="11" id="KW-1185">Reference proteome</keyword>
<feature type="compositionally biased region" description="Polar residues" evidence="8">
    <location>
        <begin position="489"/>
        <end position="498"/>
    </location>
</feature>
<dbReference type="Gene3D" id="3.90.70.10">
    <property type="entry name" value="Cysteine proteinases"/>
    <property type="match status" value="1"/>
</dbReference>
<evidence type="ECO:0000313" key="10">
    <source>
        <dbReference type="EMBL" id="KAF9780012.1"/>
    </source>
</evidence>
<dbReference type="InterPro" id="IPR018200">
    <property type="entry name" value="USP_CS"/>
</dbReference>
<dbReference type="Proteomes" id="UP000736335">
    <property type="component" value="Unassembled WGS sequence"/>
</dbReference>
<evidence type="ECO:0000256" key="8">
    <source>
        <dbReference type="SAM" id="MobiDB-lite"/>
    </source>
</evidence>
<evidence type="ECO:0000256" key="1">
    <source>
        <dbReference type="ARBA" id="ARBA00000707"/>
    </source>
</evidence>
<dbReference type="InterPro" id="IPR050164">
    <property type="entry name" value="Peptidase_C19"/>
</dbReference>
<dbReference type="GO" id="GO:0004843">
    <property type="term" value="F:cysteine-type deubiquitinase activity"/>
    <property type="evidence" value="ECO:0007669"/>
    <property type="project" value="UniProtKB-EC"/>
</dbReference>
<feature type="region of interest" description="Disordered" evidence="8">
    <location>
        <begin position="460"/>
        <end position="613"/>
    </location>
</feature>
<comment type="catalytic activity">
    <reaction evidence="1">
        <text>Thiol-dependent hydrolysis of ester, thioester, amide, peptide and isopeptide bonds formed by the C-terminal Gly of ubiquitin (a 76-residue protein attached to proteins as an intracellular targeting signal).</text>
        <dbReference type="EC" id="3.4.19.12"/>
    </reaction>
</comment>
<feature type="compositionally biased region" description="Polar residues" evidence="8">
    <location>
        <begin position="599"/>
        <end position="613"/>
    </location>
</feature>
<dbReference type="EMBL" id="WIUZ02000017">
    <property type="protein sequence ID" value="KAF9780012.1"/>
    <property type="molecule type" value="Genomic_DNA"/>
</dbReference>
<dbReference type="EC" id="3.4.19.12" evidence="3"/>
<dbReference type="AlphaFoldDB" id="A0A9P6L264"/>
<protein>
    <recommendedName>
        <fullName evidence="3">ubiquitinyl hydrolase 1</fullName>
        <ecNumber evidence="3">3.4.19.12</ecNumber>
    </recommendedName>
</protein>
<feature type="compositionally biased region" description="Pro residues" evidence="8">
    <location>
        <begin position="575"/>
        <end position="586"/>
    </location>
</feature>
<comment type="similarity">
    <text evidence="2">Belongs to the peptidase C19 family.</text>
</comment>
<evidence type="ECO:0000256" key="6">
    <source>
        <dbReference type="ARBA" id="ARBA00022801"/>
    </source>
</evidence>
<dbReference type="Pfam" id="PF00443">
    <property type="entry name" value="UCH"/>
    <property type="match status" value="1"/>
</dbReference>
<dbReference type="InterPro" id="IPR028889">
    <property type="entry name" value="USP"/>
</dbReference>
<dbReference type="CDD" id="cd02662">
    <property type="entry name" value="Peptidase_C19F"/>
    <property type="match status" value="1"/>
</dbReference>
<dbReference type="InterPro" id="IPR001394">
    <property type="entry name" value="Peptidase_C19_UCH"/>
</dbReference>
<organism evidence="10 11">
    <name type="scientific">Thelephora terrestris</name>
    <dbReference type="NCBI Taxonomy" id="56493"/>
    <lineage>
        <taxon>Eukaryota</taxon>
        <taxon>Fungi</taxon>
        <taxon>Dikarya</taxon>
        <taxon>Basidiomycota</taxon>
        <taxon>Agaricomycotina</taxon>
        <taxon>Agaricomycetes</taxon>
        <taxon>Thelephorales</taxon>
        <taxon>Thelephoraceae</taxon>
        <taxon>Thelephora</taxon>
    </lineage>
</organism>
<evidence type="ECO:0000256" key="5">
    <source>
        <dbReference type="ARBA" id="ARBA00022786"/>
    </source>
</evidence>
<dbReference type="PANTHER" id="PTHR24006">
    <property type="entry name" value="UBIQUITIN CARBOXYL-TERMINAL HYDROLASE"/>
    <property type="match status" value="1"/>
</dbReference>
<keyword evidence="4" id="KW-0645">Protease</keyword>
<sequence length="613" mass="68732">MSGTYCFMNSVVQAFASLSYLRPQIEDIHARAVALDVETPVIDSLRDLLHALNIPHSSPRAIKPIQLINALSVDPEGRTNPLLFSREHQDAQELFQLLSECIKREATAVDKEYLRDRGLGAISNTNGSSRHKNLGFTVFDGLTANRRSCVVCGYTEAVMHFSFDNWQLAVPRVPYCTIYDCLHDYTRLEKLTDCICRKCSVLATHQKLLAEAERMTALMTIEPNPSPSRKKRVREARKLEGRVKTAIEEGRIEEDIPGVKLEKVYSKESTKQVMVARAPHVLTLHLNRSLHFGYYASKNTCQVEFPEFLDLSPFATSGQLSTKPDLPISSPHQLHQLAPSATQSHHRTLYQLSAVVCHYGQHSYGHYICYRRKPRPVSAGAARFFPPKLPCPWDCRCERCIQFGPIRVDDGFDNRRRPGYGWLRISDDSVQEVGFETVALESSSAFMLFYEKVLQPRVSSARQQATKGSEDTVRPEDALSKEPKLAQEGDTQSQGSGSRTKDVQPRVVRNVSTRRPDSPIPQPKPKAPGLLVSTPSLMRGGSYYNAQSQQPQSQPQANGHVRMPATASESWYRPASPPQLHPPPHSNSPSKSQSRVPVPSTTAIQYQPQRLQI</sequence>
<evidence type="ECO:0000256" key="7">
    <source>
        <dbReference type="ARBA" id="ARBA00022807"/>
    </source>
</evidence>
<name>A0A9P6L264_9AGAM</name>
<evidence type="ECO:0000259" key="9">
    <source>
        <dbReference type="PROSITE" id="PS50235"/>
    </source>
</evidence>
<dbReference type="OrthoDB" id="2020758at2759"/>
<feature type="domain" description="USP" evidence="9">
    <location>
        <begin position="1"/>
        <end position="453"/>
    </location>
</feature>
<dbReference type="GO" id="GO:0005634">
    <property type="term" value="C:nucleus"/>
    <property type="evidence" value="ECO:0007669"/>
    <property type="project" value="TreeGrafter"/>
</dbReference>
<feature type="compositionally biased region" description="Basic and acidic residues" evidence="8">
    <location>
        <begin position="468"/>
        <end position="487"/>
    </location>
</feature>
<dbReference type="GO" id="GO:0006508">
    <property type="term" value="P:proteolysis"/>
    <property type="evidence" value="ECO:0007669"/>
    <property type="project" value="UniProtKB-KW"/>
</dbReference>
<comment type="caution">
    <text evidence="10">The sequence shown here is derived from an EMBL/GenBank/DDBJ whole genome shotgun (WGS) entry which is preliminary data.</text>
</comment>
<dbReference type="SUPFAM" id="SSF54001">
    <property type="entry name" value="Cysteine proteinases"/>
    <property type="match status" value="1"/>
</dbReference>
<keyword evidence="5" id="KW-0833">Ubl conjugation pathway</keyword>
<dbReference type="GO" id="GO:0016579">
    <property type="term" value="P:protein deubiquitination"/>
    <property type="evidence" value="ECO:0007669"/>
    <property type="project" value="InterPro"/>
</dbReference>
<reference evidence="10" key="1">
    <citation type="journal article" date="2020" name="Nat. Commun.">
        <title>Large-scale genome sequencing of mycorrhizal fungi provides insights into the early evolution of symbiotic traits.</title>
        <authorList>
            <person name="Miyauchi S."/>
            <person name="Kiss E."/>
            <person name="Kuo A."/>
            <person name="Drula E."/>
            <person name="Kohler A."/>
            <person name="Sanchez-Garcia M."/>
            <person name="Morin E."/>
            <person name="Andreopoulos B."/>
            <person name="Barry K.W."/>
            <person name="Bonito G."/>
            <person name="Buee M."/>
            <person name="Carver A."/>
            <person name="Chen C."/>
            <person name="Cichocki N."/>
            <person name="Clum A."/>
            <person name="Culley D."/>
            <person name="Crous P.W."/>
            <person name="Fauchery L."/>
            <person name="Girlanda M."/>
            <person name="Hayes R.D."/>
            <person name="Keri Z."/>
            <person name="LaButti K."/>
            <person name="Lipzen A."/>
            <person name="Lombard V."/>
            <person name="Magnuson J."/>
            <person name="Maillard F."/>
            <person name="Murat C."/>
            <person name="Nolan M."/>
            <person name="Ohm R.A."/>
            <person name="Pangilinan J."/>
            <person name="Pereira M.F."/>
            <person name="Perotto S."/>
            <person name="Peter M."/>
            <person name="Pfister S."/>
            <person name="Riley R."/>
            <person name="Sitrit Y."/>
            <person name="Stielow J.B."/>
            <person name="Szollosi G."/>
            <person name="Zifcakova L."/>
            <person name="Stursova M."/>
            <person name="Spatafora J.W."/>
            <person name="Tedersoo L."/>
            <person name="Vaario L.M."/>
            <person name="Yamada A."/>
            <person name="Yan M."/>
            <person name="Wang P."/>
            <person name="Xu J."/>
            <person name="Bruns T."/>
            <person name="Baldrian P."/>
            <person name="Vilgalys R."/>
            <person name="Dunand C."/>
            <person name="Henrissat B."/>
            <person name="Grigoriev I.V."/>
            <person name="Hibbett D."/>
            <person name="Nagy L.G."/>
            <person name="Martin F.M."/>
        </authorList>
    </citation>
    <scope>NUCLEOTIDE SEQUENCE</scope>
    <source>
        <strain evidence="10">UH-Tt-Lm1</strain>
    </source>
</reference>
<dbReference type="PROSITE" id="PS00973">
    <property type="entry name" value="USP_2"/>
    <property type="match status" value="1"/>
</dbReference>
<proteinExistence type="inferred from homology"/>
<gene>
    <name evidence="10" type="ORF">BJ322DRAFT_304727</name>
</gene>
<evidence type="ECO:0000313" key="11">
    <source>
        <dbReference type="Proteomes" id="UP000736335"/>
    </source>
</evidence>
<accession>A0A9P6L264</accession>
<keyword evidence="6" id="KW-0378">Hydrolase</keyword>
<dbReference type="PANTHER" id="PTHR24006:SF888">
    <property type="entry name" value="UBIQUITIN CARBOXYL-TERMINAL HYDROLASE 30"/>
    <property type="match status" value="1"/>
</dbReference>
<feature type="compositionally biased region" description="Low complexity" evidence="8">
    <location>
        <begin position="543"/>
        <end position="558"/>
    </location>
</feature>
<dbReference type="GO" id="GO:0005829">
    <property type="term" value="C:cytosol"/>
    <property type="evidence" value="ECO:0007669"/>
    <property type="project" value="TreeGrafter"/>
</dbReference>
<dbReference type="PROSITE" id="PS50235">
    <property type="entry name" value="USP_3"/>
    <property type="match status" value="1"/>
</dbReference>
<dbReference type="InterPro" id="IPR038765">
    <property type="entry name" value="Papain-like_cys_pep_sf"/>
</dbReference>
<evidence type="ECO:0000256" key="3">
    <source>
        <dbReference type="ARBA" id="ARBA00012759"/>
    </source>
</evidence>
<evidence type="ECO:0000256" key="4">
    <source>
        <dbReference type="ARBA" id="ARBA00022670"/>
    </source>
</evidence>
<reference evidence="10" key="2">
    <citation type="submission" date="2020-11" db="EMBL/GenBank/DDBJ databases">
        <authorList>
            <consortium name="DOE Joint Genome Institute"/>
            <person name="Kuo A."/>
            <person name="Miyauchi S."/>
            <person name="Kiss E."/>
            <person name="Drula E."/>
            <person name="Kohler A."/>
            <person name="Sanchez-Garcia M."/>
            <person name="Andreopoulos B."/>
            <person name="Barry K.W."/>
            <person name="Bonito G."/>
            <person name="Buee M."/>
            <person name="Carver A."/>
            <person name="Chen C."/>
            <person name="Cichocki N."/>
            <person name="Clum A."/>
            <person name="Culley D."/>
            <person name="Crous P.W."/>
            <person name="Fauchery L."/>
            <person name="Girlanda M."/>
            <person name="Hayes R."/>
            <person name="Keri Z."/>
            <person name="Labutti K."/>
            <person name="Lipzen A."/>
            <person name="Lombard V."/>
            <person name="Magnuson J."/>
            <person name="Maillard F."/>
            <person name="Morin E."/>
            <person name="Murat C."/>
            <person name="Nolan M."/>
            <person name="Ohm R."/>
            <person name="Pangilinan J."/>
            <person name="Pereira M."/>
            <person name="Perotto S."/>
            <person name="Peter M."/>
            <person name="Riley R."/>
            <person name="Sitrit Y."/>
            <person name="Stielow B."/>
            <person name="Szollosi G."/>
            <person name="Zifcakova L."/>
            <person name="Stursova M."/>
            <person name="Spatafora J.W."/>
            <person name="Tedersoo L."/>
            <person name="Vaario L.-M."/>
            <person name="Yamada A."/>
            <person name="Yan M."/>
            <person name="Wang P."/>
            <person name="Xu J."/>
            <person name="Bruns T."/>
            <person name="Baldrian P."/>
            <person name="Vilgalys R."/>
            <person name="Henrissat B."/>
            <person name="Grigoriev I.V."/>
            <person name="Hibbett D."/>
            <person name="Nagy L.G."/>
            <person name="Martin F.M."/>
        </authorList>
    </citation>
    <scope>NUCLEOTIDE SEQUENCE</scope>
    <source>
        <strain evidence="10">UH-Tt-Lm1</strain>
    </source>
</reference>
<keyword evidence="7" id="KW-0788">Thiol protease</keyword>
<evidence type="ECO:0000256" key="2">
    <source>
        <dbReference type="ARBA" id="ARBA00009085"/>
    </source>
</evidence>